<comment type="caution">
    <text evidence="6">The sequence shown here is derived from an EMBL/GenBank/DDBJ whole genome shotgun (WGS) entry which is preliminary data.</text>
</comment>
<accession>A0A836GTH1</accession>
<feature type="coiled-coil region" evidence="4">
    <location>
        <begin position="518"/>
        <end position="580"/>
    </location>
</feature>
<dbReference type="PANTHER" id="PTHR22988">
    <property type="entry name" value="MYOTONIC DYSTROPHY S/T KINASE-RELATED"/>
    <property type="match status" value="1"/>
</dbReference>
<feature type="compositionally biased region" description="Low complexity" evidence="5">
    <location>
        <begin position="1390"/>
        <end position="1413"/>
    </location>
</feature>
<evidence type="ECO:0000313" key="6">
    <source>
        <dbReference type="EMBL" id="KAG5487887.1"/>
    </source>
</evidence>
<evidence type="ECO:0000256" key="4">
    <source>
        <dbReference type="SAM" id="Coils"/>
    </source>
</evidence>
<dbReference type="PANTHER" id="PTHR22988:SF71">
    <property type="entry name" value="CITRON RHO-INTERACTING KINASE"/>
    <property type="match status" value="1"/>
</dbReference>
<keyword evidence="4" id="KW-0175">Coiled coil</keyword>
<reference evidence="7" key="2">
    <citation type="journal article" date="2021" name="Sci. Data">
        <title>Chromosome-scale genome sequencing, assembly and annotation of six genomes from subfamily Leishmaniinae.</title>
        <authorList>
            <person name="Almutairi H."/>
            <person name="Urbaniak M.D."/>
            <person name="Bates M.D."/>
            <person name="Jariyapan N."/>
            <person name="Kwakye-Nuako G."/>
            <person name="Thomaz Soccol V."/>
            <person name="Al-Salem W.S."/>
            <person name="Dillon R.J."/>
            <person name="Bates P.A."/>
            <person name="Gatherer D."/>
        </authorList>
    </citation>
    <scope>NUCLEOTIDE SEQUENCE [LARGE SCALE GENOMIC DNA]</scope>
</reference>
<evidence type="ECO:0000256" key="1">
    <source>
        <dbReference type="ARBA" id="ARBA00022553"/>
    </source>
</evidence>
<feature type="coiled-coil region" evidence="4">
    <location>
        <begin position="809"/>
        <end position="941"/>
    </location>
</feature>
<proteinExistence type="predicted"/>
<dbReference type="GO" id="GO:0005737">
    <property type="term" value="C:cytoplasm"/>
    <property type="evidence" value="ECO:0007669"/>
    <property type="project" value="TreeGrafter"/>
</dbReference>
<comment type="catalytic activity">
    <reaction evidence="2">
        <text>L-threonyl-[protein] + ATP = O-phospho-L-threonyl-[protein] + ADP + H(+)</text>
        <dbReference type="Rhea" id="RHEA:46608"/>
        <dbReference type="Rhea" id="RHEA-COMP:11060"/>
        <dbReference type="Rhea" id="RHEA-COMP:11605"/>
        <dbReference type="ChEBI" id="CHEBI:15378"/>
        <dbReference type="ChEBI" id="CHEBI:30013"/>
        <dbReference type="ChEBI" id="CHEBI:30616"/>
        <dbReference type="ChEBI" id="CHEBI:61977"/>
        <dbReference type="ChEBI" id="CHEBI:456216"/>
        <dbReference type="EC" id="2.7.11.1"/>
    </reaction>
</comment>
<dbReference type="InterPro" id="IPR050839">
    <property type="entry name" value="Rho-assoc_Ser/Thr_Kinase"/>
</dbReference>
<protein>
    <submittedName>
        <fullName evidence="6">Uncharacterized protein</fullName>
    </submittedName>
</protein>
<dbReference type="SMR" id="A0A836GTH1"/>
<dbReference type="GO" id="GO:0004674">
    <property type="term" value="F:protein serine/threonine kinase activity"/>
    <property type="evidence" value="ECO:0007669"/>
    <property type="project" value="UniProtKB-EC"/>
</dbReference>
<evidence type="ECO:0000313" key="7">
    <source>
        <dbReference type="Proteomes" id="UP000674143"/>
    </source>
</evidence>
<feature type="compositionally biased region" description="Low complexity" evidence="5">
    <location>
        <begin position="1"/>
        <end position="22"/>
    </location>
</feature>
<dbReference type="GeneID" id="92363386"/>
<name>A0A836GTH1_9TRYP</name>
<dbReference type="EMBL" id="JAFHLR010000004">
    <property type="protein sequence ID" value="KAG5487887.1"/>
    <property type="molecule type" value="Genomic_DNA"/>
</dbReference>
<organism evidence="6 7">
    <name type="scientific">Leishmania orientalis</name>
    <dbReference type="NCBI Taxonomy" id="2249476"/>
    <lineage>
        <taxon>Eukaryota</taxon>
        <taxon>Discoba</taxon>
        <taxon>Euglenozoa</taxon>
        <taxon>Kinetoplastea</taxon>
        <taxon>Metakinetoplastina</taxon>
        <taxon>Trypanosomatida</taxon>
        <taxon>Trypanosomatidae</taxon>
        <taxon>Leishmaniinae</taxon>
        <taxon>Leishmania</taxon>
    </lineage>
</organism>
<keyword evidence="1" id="KW-0597">Phosphoprotein</keyword>
<feature type="coiled-coil region" evidence="4">
    <location>
        <begin position="1004"/>
        <end position="1052"/>
    </location>
</feature>
<evidence type="ECO:0000256" key="2">
    <source>
        <dbReference type="ARBA" id="ARBA00047899"/>
    </source>
</evidence>
<dbReference type="GO" id="GO:0005856">
    <property type="term" value="C:cytoskeleton"/>
    <property type="evidence" value="ECO:0007669"/>
    <property type="project" value="TreeGrafter"/>
</dbReference>
<reference evidence="7" key="1">
    <citation type="journal article" date="2021" name="Microbiol. Resour. Announc.">
        <title>LGAAP: Leishmaniinae Genome Assembly and Annotation Pipeline.</title>
        <authorList>
            <person name="Almutairi H."/>
            <person name="Urbaniak M.D."/>
            <person name="Bates M.D."/>
            <person name="Jariyapan N."/>
            <person name="Kwakye-Nuako G."/>
            <person name="Thomaz-Soccol V."/>
            <person name="Al-Salem W.S."/>
            <person name="Dillon R.J."/>
            <person name="Bates P.A."/>
            <person name="Gatherer D."/>
        </authorList>
    </citation>
    <scope>NUCLEOTIDE SEQUENCE [LARGE SCALE GENOMIC DNA]</scope>
</reference>
<feature type="region of interest" description="Disordered" evidence="5">
    <location>
        <begin position="50"/>
        <end position="70"/>
    </location>
</feature>
<dbReference type="GO" id="GO:0031032">
    <property type="term" value="P:actomyosin structure organization"/>
    <property type="evidence" value="ECO:0007669"/>
    <property type="project" value="TreeGrafter"/>
</dbReference>
<feature type="region of interest" description="Disordered" evidence="5">
    <location>
        <begin position="1260"/>
        <end position="1375"/>
    </location>
</feature>
<feature type="compositionally biased region" description="Polar residues" evidence="5">
    <location>
        <begin position="1425"/>
        <end position="1440"/>
    </location>
</feature>
<feature type="compositionally biased region" description="Polar residues" evidence="5">
    <location>
        <begin position="701"/>
        <end position="711"/>
    </location>
</feature>
<feature type="compositionally biased region" description="Pro residues" evidence="5">
    <location>
        <begin position="1349"/>
        <end position="1358"/>
    </location>
</feature>
<dbReference type="KEGG" id="loi:92363386"/>
<dbReference type="Proteomes" id="UP000674143">
    <property type="component" value="Unassembled WGS sequence"/>
</dbReference>
<feature type="compositionally biased region" description="Basic and acidic residues" evidence="5">
    <location>
        <begin position="620"/>
        <end position="631"/>
    </location>
</feature>
<comment type="catalytic activity">
    <reaction evidence="3">
        <text>L-seryl-[protein] + ATP = O-phospho-L-seryl-[protein] + ADP + H(+)</text>
        <dbReference type="Rhea" id="RHEA:17989"/>
        <dbReference type="Rhea" id="RHEA-COMP:9863"/>
        <dbReference type="Rhea" id="RHEA-COMP:11604"/>
        <dbReference type="ChEBI" id="CHEBI:15378"/>
        <dbReference type="ChEBI" id="CHEBI:29999"/>
        <dbReference type="ChEBI" id="CHEBI:30616"/>
        <dbReference type="ChEBI" id="CHEBI:83421"/>
        <dbReference type="ChEBI" id="CHEBI:456216"/>
        <dbReference type="EC" id="2.7.11.1"/>
    </reaction>
</comment>
<feature type="region of interest" description="Disordered" evidence="5">
    <location>
        <begin position="600"/>
        <end position="737"/>
    </location>
</feature>
<feature type="compositionally biased region" description="Basic residues" evidence="5">
    <location>
        <begin position="152"/>
        <end position="161"/>
    </location>
</feature>
<keyword evidence="7" id="KW-1185">Reference proteome</keyword>
<dbReference type="Gene3D" id="1.10.287.1490">
    <property type="match status" value="1"/>
</dbReference>
<feature type="region of interest" description="Disordered" evidence="5">
    <location>
        <begin position="1166"/>
        <end position="1198"/>
    </location>
</feature>
<feature type="region of interest" description="Disordered" evidence="5">
    <location>
        <begin position="1390"/>
        <end position="1463"/>
    </location>
</feature>
<gene>
    <name evidence="6" type="ORF">LSCM4_07568</name>
</gene>
<sequence>MSAFVTPSRTPSSAAAAAVKGHSGSGGKSSSRRVVRSALETLMDTTSPELVGLRSAGSGSSVKRPAAVHTSSFSVTYTTAPAATSTPLPTHATVRSPLTGESSAAVAAAPASVRPATMACSRAEPSALDFLSPHGKDAREVPYELRPSAGSRRPHRHRGRPHASSSGMMVRPPSEHPPHRQTDRGDALCGKDASDDQQVNADLDGEAHTAPPRFAAAALAPASPSRSLYADVEAARLSVPPVLHTPDVLSFSPSPTSLSPSPAVKSRRQGSSAAEKVRRWEEKADDDEVEDEAPALVTNAEMAAVVAAALHRYEKERDAEEEAVLQQVSKEVEEQASRYANLAEAYDTVCAERATLQEKLTEAAEDSKELRHALQKARLAQQAQKESMKRLEVELYHARDAQQQQTLVKVDVAEWEAQRACYEKRQETLESQLDQARKELREANARIAEQDEELAALRERAAKVSAETEDEYADIHLRVRQLAQNMASMEGALRERDATIAEQAARLSEATGQREAEVRVLTAEREKAEAALTSARDALQRQTDDIRRRMHRVTHLQQQRDTFKEEVKAARHALQAASEDQGRVLQSIRDVLANAKARLSSVAGGAGDGRPMSPARSPRSPHERSAHRLEEPMNSTLVYEDGHEDHTNELGSCSTVSQSGSRSGSTMRTMELSSSEDDDNGQRGRLFFLSAVTAKGEHRSASSPKPRTHCTSPPPSSASPSQRRARTLSPPPSTCAVVQGAPAREFAGSSAVGHVSHQLRHQSSQALLLLRELHRCVSSLTSQKRKPSPGVGVAHSRTSGRVGRSVVTAARLEQACRYLKSELDRAREALKVAQDECQWRALSMKKWEEDVQAARRDVLAAERQRLACEAQVETASLVREELEAQLTELRETCAAATAGQRAAENAVAEAKATSERSAALAEEAVRLKEAAELSLAKEQAKSARQATALRDQAAVQTALTGELGELKEKHKSVLAQLQTYHAREAAQLLRQQQEESPRRREAELEELRSVVETWKAERASLQALVASLETKLRALTGTAATAKRRCVALEEQLALHADVERSTLKTISDIVGGPPIPLTTDAAVVGSGADTLHSHGAVLSTKKRLFGGDDETPEVEVVVVSAEASPSGSGGYNKLANAASHTRTATGRTTALSLVSARLPTTSATPAKVASSKVVSSASPASAPSLSDAFSKTTSSPVSTLTPLRQHIVAAVQQLALEVVRLRQGVVLASVQSQTVAQPRTASCRPCGVAASEVWYSGETARDGVGDDAPVQSSQMWGSGDMKRSPTPALSSPPPLEAFTAHQPQQQPHRPPRMPHMQRPFSGSVIQTRTSPEMPLSRQRRDHGLSGSPPTPPQPPPYATTSSRAESCSPPVPAATATAVDEHIYNVSPWSRSRPQWSPSSSLSPPASHAAAATCSKPWHEVPRSASTRDGLSGCSNSAGRGSVDGSCTPARPPSLHALSLPR</sequence>
<feature type="compositionally biased region" description="Low complexity" evidence="5">
    <location>
        <begin position="651"/>
        <end position="665"/>
    </location>
</feature>
<feature type="region of interest" description="Disordered" evidence="5">
    <location>
        <begin position="1"/>
        <end position="33"/>
    </location>
</feature>
<feature type="compositionally biased region" description="Low complexity" evidence="5">
    <location>
        <begin position="250"/>
        <end position="262"/>
    </location>
</feature>
<feature type="region of interest" description="Disordered" evidence="5">
    <location>
        <begin position="244"/>
        <end position="290"/>
    </location>
</feature>
<evidence type="ECO:0000256" key="5">
    <source>
        <dbReference type="SAM" id="MobiDB-lite"/>
    </source>
</evidence>
<evidence type="ECO:0000256" key="3">
    <source>
        <dbReference type="ARBA" id="ARBA00048679"/>
    </source>
</evidence>
<dbReference type="RefSeq" id="XP_067066084.1">
    <property type="nucleotide sequence ID" value="XM_067209452.1"/>
</dbReference>
<feature type="compositionally biased region" description="Basic and acidic residues" evidence="5">
    <location>
        <begin position="173"/>
        <end position="186"/>
    </location>
</feature>
<feature type="coiled-coil region" evidence="4">
    <location>
        <begin position="325"/>
        <end position="467"/>
    </location>
</feature>
<feature type="region of interest" description="Disordered" evidence="5">
    <location>
        <begin position="145"/>
        <end position="194"/>
    </location>
</feature>